<gene>
    <name evidence="3" type="ORF">MSPICULIGERA_LOCUS8698</name>
</gene>
<evidence type="ECO:0000256" key="2">
    <source>
        <dbReference type="SAM" id="Phobius"/>
    </source>
</evidence>
<organism evidence="3 4">
    <name type="scientific">Mesorhabditis spiculigera</name>
    <dbReference type="NCBI Taxonomy" id="96644"/>
    <lineage>
        <taxon>Eukaryota</taxon>
        <taxon>Metazoa</taxon>
        <taxon>Ecdysozoa</taxon>
        <taxon>Nematoda</taxon>
        <taxon>Chromadorea</taxon>
        <taxon>Rhabditida</taxon>
        <taxon>Rhabditina</taxon>
        <taxon>Rhabditomorpha</taxon>
        <taxon>Rhabditoidea</taxon>
        <taxon>Rhabditidae</taxon>
        <taxon>Mesorhabditinae</taxon>
        <taxon>Mesorhabditis</taxon>
    </lineage>
</organism>
<feature type="compositionally biased region" description="Basic and acidic residues" evidence="1">
    <location>
        <begin position="110"/>
        <end position="123"/>
    </location>
</feature>
<protein>
    <submittedName>
        <fullName evidence="3">Uncharacterized protein</fullName>
    </submittedName>
</protein>
<evidence type="ECO:0000313" key="4">
    <source>
        <dbReference type="Proteomes" id="UP001177023"/>
    </source>
</evidence>
<keyword evidence="2" id="KW-0812">Transmembrane</keyword>
<dbReference type="Proteomes" id="UP001177023">
    <property type="component" value="Unassembled WGS sequence"/>
</dbReference>
<feature type="region of interest" description="Disordered" evidence="1">
    <location>
        <begin position="108"/>
        <end position="136"/>
    </location>
</feature>
<evidence type="ECO:0000256" key="1">
    <source>
        <dbReference type="SAM" id="MobiDB-lite"/>
    </source>
</evidence>
<proteinExistence type="predicted"/>
<keyword evidence="2" id="KW-0472">Membrane</keyword>
<name>A0AA36CJL0_9BILA</name>
<keyword evidence="2" id="KW-1133">Transmembrane helix</keyword>
<evidence type="ECO:0000313" key="3">
    <source>
        <dbReference type="EMBL" id="CAJ0570254.1"/>
    </source>
</evidence>
<reference evidence="3" key="1">
    <citation type="submission" date="2023-06" db="EMBL/GenBank/DDBJ databases">
        <authorList>
            <person name="Delattre M."/>
        </authorList>
    </citation>
    <scope>NUCLEOTIDE SEQUENCE</scope>
    <source>
        <strain evidence="3">AF72</strain>
    </source>
</reference>
<dbReference type="EMBL" id="CATQJA010002278">
    <property type="protein sequence ID" value="CAJ0570254.1"/>
    <property type="molecule type" value="Genomic_DNA"/>
</dbReference>
<dbReference type="AlphaFoldDB" id="A0AA36CJL0"/>
<accession>A0AA36CJL0</accession>
<feature type="non-terminal residue" evidence="3">
    <location>
        <position position="136"/>
    </location>
</feature>
<comment type="caution">
    <text evidence="3">The sequence shown here is derived from an EMBL/GenBank/DDBJ whole genome shotgun (WGS) entry which is preliminary data.</text>
</comment>
<feature type="transmembrane region" description="Helical" evidence="2">
    <location>
        <begin position="48"/>
        <end position="66"/>
    </location>
</feature>
<feature type="compositionally biased region" description="Acidic residues" evidence="1">
    <location>
        <begin position="124"/>
        <end position="136"/>
    </location>
</feature>
<keyword evidence="4" id="KW-1185">Reference proteome</keyword>
<sequence length="136" mass="14598">MLRAASNAQLRPAVRNLHKTTKAVDAMPGLGTTPPGGKMPMISDTGKFLLGAAAVSTAGYFGYGYLRGQQLRQYRRDISAHKGPIPETKEAIDSAMNKSIVPPAITIKEPPADKAGEAEHQIDEDLPTLLETGEDW</sequence>